<protein>
    <recommendedName>
        <fullName evidence="3">Apple domain-containing protein</fullName>
    </recommendedName>
</protein>
<dbReference type="Gene3D" id="3.50.4.10">
    <property type="entry name" value="Hepatocyte Growth Factor"/>
    <property type="match status" value="1"/>
</dbReference>
<evidence type="ECO:0000259" key="3">
    <source>
        <dbReference type="PROSITE" id="PS50948"/>
    </source>
</evidence>
<organism evidence="4 5">
    <name type="scientific">Aulographum hederae CBS 113979</name>
    <dbReference type="NCBI Taxonomy" id="1176131"/>
    <lineage>
        <taxon>Eukaryota</taxon>
        <taxon>Fungi</taxon>
        <taxon>Dikarya</taxon>
        <taxon>Ascomycota</taxon>
        <taxon>Pezizomycotina</taxon>
        <taxon>Dothideomycetes</taxon>
        <taxon>Pleosporomycetidae</taxon>
        <taxon>Aulographales</taxon>
        <taxon>Aulographaceae</taxon>
    </lineage>
</organism>
<keyword evidence="2" id="KW-0812">Transmembrane</keyword>
<dbReference type="OrthoDB" id="3943216at2759"/>
<proteinExistence type="predicted"/>
<dbReference type="AlphaFoldDB" id="A0A6G1GJ03"/>
<accession>A0A6G1GJ03</accession>
<name>A0A6G1GJ03_9PEZI</name>
<feature type="transmembrane region" description="Helical" evidence="2">
    <location>
        <begin position="409"/>
        <end position="434"/>
    </location>
</feature>
<dbReference type="InterPro" id="IPR003609">
    <property type="entry name" value="Pan_app"/>
</dbReference>
<evidence type="ECO:0000313" key="4">
    <source>
        <dbReference type="EMBL" id="KAF1980891.1"/>
    </source>
</evidence>
<feature type="domain" description="Apple" evidence="3">
    <location>
        <begin position="88"/>
        <end position="160"/>
    </location>
</feature>
<keyword evidence="2" id="KW-0472">Membrane</keyword>
<dbReference type="Proteomes" id="UP000800041">
    <property type="component" value="Unassembled WGS sequence"/>
</dbReference>
<evidence type="ECO:0000313" key="5">
    <source>
        <dbReference type="Proteomes" id="UP000800041"/>
    </source>
</evidence>
<feature type="region of interest" description="Disordered" evidence="1">
    <location>
        <begin position="1"/>
        <end position="82"/>
    </location>
</feature>
<gene>
    <name evidence="4" type="ORF">K402DRAFT_399037</name>
</gene>
<evidence type="ECO:0000256" key="2">
    <source>
        <dbReference type="SAM" id="Phobius"/>
    </source>
</evidence>
<dbReference type="Pfam" id="PF14295">
    <property type="entry name" value="PAN_4"/>
    <property type="match status" value="2"/>
</dbReference>
<dbReference type="PROSITE" id="PS50948">
    <property type="entry name" value="PAN"/>
    <property type="match status" value="1"/>
</dbReference>
<keyword evidence="2" id="KW-1133">Transmembrane helix</keyword>
<evidence type="ECO:0000256" key="1">
    <source>
        <dbReference type="SAM" id="MobiDB-lite"/>
    </source>
</evidence>
<dbReference type="EMBL" id="ML977215">
    <property type="protein sequence ID" value="KAF1980891.1"/>
    <property type="molecule type" value="Genomic_DNA"/>
</dbReference>
<feature type="compositionally biased region" description="Basic residues" evidence="1">
    <location>
        <begin position="38"/>
        <end position="47"/>
    </location>
</feature>
<dbReference type="CDD" id="cd12087">
    <property type="entry name" value="TM_EGFR-like"/>
    <property type="match status" value="1"/>
</dbReference>
<sequence length="487" mass="52555">MSNPPKNSWIWSSKRQNRRNLRGQREPLLQDQDVHHSPGPRHQKPQKRSSPLPLHLNPRSPSPDLNTPSCPTTPYTTPNALPFTPPHCNTDYPGFDIAPHTTSDSLSSCLNTCSTTSPPCYAVVYDTTLRNCWLKGSQMTVGSFHKAREGVHAVFADRTALLSGEGGGGGGNEQMKCGFPDQSTQKTKNGLDFKIHCNASISGGEMEGQEYAYHADRLGDCMQQCASTHPQCRGVSWEPRMRRGWANCYPKGDVDGGLKNSSSAASLTSMSEDEDEVVVFHSAFPLFAASPASSVCADGEKISSGDDGKTTYQTFCNQSRSGGSIASFHAADLPSCINLCSEHTRTNSPQPCAGVLFDSTYLDGFENCYLKSSLQVPVHHEGYSVAVSTSASSSGGDMGKTESSPGSGVGVWIVGPVIGGLVVLVLAIVFWRWLRRRARKQKIGGGTEGVAVEEKDGPGEVILEDVKDGVRIVVYAREDRRTSPPKK</sequence>
<keyword evidence="5" id="KW-1185">Reference proteome</keyword>
<feature type="compositionally biased region" description="Polar residues" evidence="1">
    <location>
        <begin position="1"/>
        <end position="14"/>
    </location>
</feature>
<reference evidence="4" key="1">
    <citation type="journal article" date="2020" name="Stud. Mycol.">
        <title>101 Dothideomycetes genomes: a test case for predicting lifestyles and emergence of pathogens.</title>
        <authorList>
            <person name="Haridas S."/>
            <person name="Albert R."/>
            <person name="Binder M."/>
            <person name="Bloem J."/>
            <person name="Labutti K."/>
            <person name="Salamov A."/>
            <person name="Andreopoulos B."/>
            <person name="Baker S."/>
            <person name="Barry K."/>
            <person name="Bills G."/>
            <person name="Bluhm B."/>
            <person name="Cannon C."/>
            <person name="Castanera R."/>
            <person name="Culley D."/>
            <person name="Daum C."/>
            <person name="Ezra D."/>
            <person name="Gonzalez J."/>
            <person name="Henrissat B."/>
            <person name="Kuo A."/>
            <person name="Liang C."/>
            <person name="Lipzen A."/>
            <person name="Lutzoni F."/>
            <person name="Magnuson J."/>
            <person name="Mondo S."/>
            <person name="Nolan M."/>
            <person name="Ohm R."/>
            <person name="Pangilinan J."/>
            <person name="Park H.-J."/>
            <person name="Ramirez L."/>
            <person name="Alfaro M."/>
            <person name="Sun H."/>
            <person name="Tritt A."/>
            <person name="Yoshinaga Y."/>
            <person name="Zwiers L.-H."/>
            <person name="Turgeon B."/>
            <person name="Goodwin S."/>
            <person name="Spatafora J."/>
            <person name="Crous P."/>
            <person name="Grigoriev I."/>
        </authorList>
    </citation>
    <scope>NUCLEOTIDE SEQUENCE</scope>
    <source>
        <strain evidence="4">CBS 113979</strain>
    </source>
</reference>
<feature type="compositionally biased region" description="Low complexity" evidence="1">
    <location>
        <begin position="67"/>
        <end position="78"/>
    </location>
</feature>